<dbReference type="RefSeq" id="WP_368655539.1">
    <property type="nucleotide sequence ID" value="NZ_CP158262.1"/>
</dbReference>
<sequence length="357" mass="40350">MPKLAFFLFGGREFGGMERRYIRLMDFFYRQGVDVALICTHDALCGVRGLGVNIPLSIIHLVDFRLKGNNWILRKLNRAYGILSAFLWMAGNEYRQIHIVSNPGIIVYIYALISRFLPQFSFSVVDSRLKFNGGWVGRSVKAACSVDCLSYSIGEEIREACKNETDRGKVHVSPCSFTDFSEVKIRNTRDIDVVMMARFSPEKGYGLFLAAEQKLPDGLEIHLCGFGGSPPHTKRARVYACQNPFEVLARAKIFLSLQDEENYPSQALLEAMASGCAVIATDVGETRRLLDESCAILIRSDPDDLALSIKYLLENPTECRRLGWEARERVLKNHTLERFSEYFKKNILLDVCSSADT</sequence>
<dbReference type="InterPro" id="IPR055259">
    <property type="entry name" value="YkvP/CgeB_Glyco_trans-like"/>
</dbReference>
<evidence type="ECO:0000259" key="1">
    <source>
        <dbReference type="Pfam" id="PF13524"/>
    </source>
</evidence>
<dbReference type="EMBL" id="CP158262">
    <property type="protein sequence ID" value="XDJ69362.1"/>
    <property type="molecule type" value="Genomic_DNA"/>
</dbReference>
<proteinExistence type="predicted"/>
<dbReference type="CDD" id="cd03801">
    <property type="entry name" value="GT4_PimA-like"/>
    <property type="match status" value="1"/>
</dbReference>
<name>A0AB39EQP4_9BURK</name>
<gene>
    <name evidence="2" type="ORF">ABRY94_00755</name>
</gene>
<evidence type="ECO:0000313" key="2">
    <source>
        <dbReference type="EMBL" id="XDJ69362.1"/>
    </source>
</evidence>
<feature type="domain" description="Spore protein YkvP/CgeB glycosyl transferase-like" evidence="1">
    <location>
        <begin position="244"/>
        <end position="339"/>
    </location>
</feature>
<dbReference type="EC" id="2.4.-.-" evidence="2"/>
<dbReference type="Gene3D" id="3.40.50.2000">
    <property type="entry name" value="Glycogen Phosphorylase B"/>
    <property type="match status" value="1"/>
</dbReference>
<dbReference type="Pfam" id="PF13524">
    <property type="entry name" value="Glyco_trans_1_2"/>
    <property type="match status" value="1"/>
</dbReference>
<dbReference type="PANTHER" id="PTHR12526:SF630">
    <property type="entry name" value="GLYCOSYLTRANSFERASE"/>
    <property type="match status" value="1"/>
</dbReference>
<dbReference type="PANTHER" id="PTHR12526">
    <property type="entry name" value="GLYCOSYLTRANSFERASE"/>
    <property type="match status" value="1"/>
</dbReference>
<keyword evidence="2" id="KW-0808">Transferase</keyword>
<dbReference type="AlphaFoldDB" id="A0AB39EQP4"/>
<dbReference type="SUPFAM" id="SSF53756">
    <property type="entry name" value="UDP-Glycosyltransferase/glycogen phosphorylase"/>
    <property type="match status" value="1"/>
</dbReference>
<keyword evidence="2" id="KW-0328">Glycosyltransferase</keyword>
<organism evidence="2">
    <name type="scientific">Castellaniella ginsengisoli</name>
    <dbReference type="NCBI Taxonomy" id="546114"/>
    <lineage>
        <taxon>Bacteria</taxon>
        <taxon>Pseudomonadati</taxon>
        <taxon>Pseudomonadota</taxon>
        <taxon>Betaproteobacteria</taxon>
        <taxon>Burkholderiales</taxon>
        <taxon>Alcaligenaceae</taxon>
        <taxon>Castellaniella</taxon>
    </lineage>
</organism>
<dbReference type="GO" id="GO:0016757">
    <property type="term" value="F:glycosyltransferase activity"/>
    <property type="evidence" value="ECO:0007669"/>
    <property type="project" value="UniProtKB-KW"/>
</dbReference>
<reference evidence="2" key="1">
    <citation type="submission" date="2024-05" db="EMBL/GenBank/DDBJ databases">
        <authorList>
            <person name="Luo Y.-C."/>
            <person name="Nicholds J."/>
            <person name="Mortimer T."/>
            <person name="Maboni G."/>
        </authorList>
    </citation>
    <scope>NUCLEOTIDE SEQUENCE</scope>
    <source>
        <strain evidence="2">144863</strain>
    </source>
</reference>
<accession>A0AB39EQP4</accession>
<protein>
    <submittedName>
        <fullName evidence="2">Glycosyltransferase family 4 protein</fullName>
        <ecNumber evidence="2">2.4.-.-</ecNumber>
    </submittedName>
</protein>